<keyword evidence="1" id="KW-0472">Membrane</keyword>
<keyword evidence="1" id="KW-1133">Transmembrane helix</keyword>
<feature type="transmembrane region" description="Helical" evidence="1">
    <location>
        <begin position="203"/>
        <end position="224"/>
    </location>
</feature>
<evidence type="ECO:0000256" key="1">
    <source>
        <dbReference type="SAM" id="Phobius"/>
    </source>
</evidence>
<comment type="caution">
    <text evidence="2">The sequence shown here is derived from an EMBL/GenBank/DDBJ whole genome shotgun (WGS) entry which is preliminary data.</text>
</comment>
<gene>
    <name evidence="2" type="ORF">Fcan01_28548</name>
</gene>
<feature type="transmembrane region" description="Helical" evidence="1">
    <location>
        <begin position="137"/>
        <end position="159"/>
    </location>
</feature>
<feature type="transmembrane region" description="Helical" evidence="1">
    <location>
        <begin position="44"/>
        <end position="66"/>
    </location>
</feature>
<protein>
    <submittedName>
        <fullName evidence="2">Uncharacterized protein</fullName>
    </submittedName>
</protein>
<feature type="transmembrane region" description="Helical" evidence="1">
    <location>
        <begin position="292"/>
        <end position="317"/>
    </location>
</feature>
<organism evidence="2 3">
    <name type="scientific">Folsomia candida</name>
    <name type="common">Springtail</name>
    <dbReference type="NCBI Taxonomy" id="158441"/>
    <lineage>
        <taxon>Eukaryota</taxon>
        <taxon>Metazoa</taxon>
        <taxon>Ecdysozoa</taxon>
        <taxon>Arthropoda</taxon>
        <taxon>Hexapoda</taxon>
        <taxon>Collembola</taxon>
        <taxon>Entomobryomorpha</taxon>
        <taxon>Isotomoidea</taxon>
        <taxon>Isotomidae</taxon>
        <taxon>Proisotominae</taxon>
        <taxon>Folsomia</taxon>
    </lineage>
</organism>
<name>A0A226CVY0_FOLCA</name>
<keyword evidence="1" id="KW-0812">Transmembrane</keyword>
<proteinExistence type="predicted"/>
<reference evidence="2 3" key="1">
    <citation type="submission" date="2015-12" db="EMBL/GenBank/DDBJ databases">
        <title>The genome of Folsomia candida.</title>
        <authorList>
            <person name="Faddeeva A."/>
            <person name="Derks M.F."/>
            <person name="Anvar Y."/>
            <person name="Smit S."/>
            <person name="Van Straalen N."/>
            <person name="Roelofs D."/>
        </authorList>
    </citation>
    <scope>NUCLEOTIDE SEQUENCE [LARGE SCALE GENOMIC DNA]</scope>
    <source>
        <strain evidence="2 3">VU population</strain>
        <tissue evidence="2">Whole body</tissue>
    </source>
</reference>
<feature type="transmembrane region" description="Helical" evidence="1">
    <location>
        <begin position="78"/>
        <end position="101"/>
    </location>
</feature>
<sequence length="389" mass="44253">MSVTPLMWKSLDKFEILFRFMYTNPMEYQPSCRAFKFNPLSTKMIPYVLSVIIVIATFFIPCLILLSCKLFGSISFPLPNTMLLIVLLNMSGITCLGDIFLSKFGGRPISLINFLIKLDMKLGKSGHSNHSLDVTGVVLNVISIAFGLYIPYFFTIFLIHTGMDPLSQFKQFITPDIPRLSNIFTIIRPISTVISFLQIFRFFSIIFCGVCIGVNLLLCNISWMEGNSHKFWVKSYSRVILHNHACLQIMYQSAAVGLNTMMAIMMFAGLLLNVPFNYVTLKMYNHIPLRLYLVFPSVSILIPTVIQLMMPLLVNVYEAEVVLHLKLRRALWLSRDLKELWRRLKGTKALGVDAGVGQTIFYSLRRNTKATYGWTIVNYTVSALLSENG</sequence>
<accession>A0A226CVY0</accession>
<keyword evidence="3" id="KW-1185">Reference proteome</keyword>
<evidence type="ECO:0000313" key="3">
    <source>
        <dbReference type="Proteomes" id="UP000198287"/>
    </source>
</evidence>
<dbReference type="AlphaFoldDB" id="A0A226CVY0"/>
<evidence type="ECO:0000313" key="2">
    <source>
        <dbReference type="EMBL" id="OXA36678.1"/>
    </source>
</evidence>
<dbReference type="EMBL" id="LNIX01000079">
    <property type="protein sequence ID" value="OXA36678.1"/>
    <property type="molecule type" value="Genomic_DNA"/>
</dbReference>
<feature type="transmembrane region" description="Helical" evidence="1">
    <location>
        <begin position="245"/>
        <end position="272"/>
    </location>
</feature>
<dbReference type="Proteomes" id="UP000198287">
    <property type="component" value="Unassembled WGS sequence"/>
</dbReference>